<dbReference type="GO" id="GO:0006974">
    <property type="term" value="P:DNA damage response"/>
    <property type="evidence" value="ECO:0007669"/>
    <property type="project" value="TreeGrafter"/>
</dbReference>
<feature type="transmembrane region" description="Helical" evidence="1">
    <location>
        <begin position="14"/>
        <end position="35"/>
    </location>
</feature>
<dbReference type="Gene3D" id="3.30.70.2970">
    <property type="entry name" value="Protein of unknown function (DUF541), domain 2"/>
    <property type="match status" value="1"/>
</dbReference>
<dbReference type="AlphaFoldDB" id="A0A7C3YRS5"/>
<sequence>MFGNEKRFDLEDRLFYLLTIFLSGLLLYLFLSLIYQFKTLERKPEPKEISFTGEEKLIPKSEFASLRFAVLARGMKADEAQKINDEKRDSIFNALSLFNISPEEIKEVKYNIAMVPDTAQGMRVQKVQISKEYEIKTKELGKIPEMIKRIGEKGGIITSDVSFLPEDIEKLRDETRSLLIGKVRAKAEREAKELGISLGGIVGMKEEIIPQENGEILKITLTYIIR</sequence>
<keyword evidence="1" id="KW-0812">Transmembrane</keyword>
<protein>
    <submittedName>
        <fullName evidence="2">SIMPL domain-containing protein</fullName>
    </submittedName>
</protein>
<dbReference type="PANTHER" id="PTHR34387:SF2">
    <property type="entry name" value="SLR1258 PROTEIN"/>
    <property type="match status" value="1"/>
</dbReference>
<reference evidence="2" key="1">
    <citation type="journal article" date="2020" name="mSystems">
        <title>Genome- and Community-Level Interaction Insights into Carbon Utilization and Element Cycling Functions of Hydrothermarchaeota in Hydrothermal Sediment.</title>
        <authorList>
            <person name="Zhou Z."/>
            <person name="Liu Y."/>
            <person name="Xu W."/>
            <person name="Pan J."/>
            <person name="Luo Z.H."/>
            <person name="Li M."/>
        </authorList>
    </citation>
    <scope>NUCLEOTIDE SEQUENCE [LARGE SCALE GENOMIC DNA]</scope>
    <source>
        <strain evidence="2">SpSt-906</strain>
    </source>
</reference>
<name>A0A7C3YRS5_UNCW3</name>
<comment type="caution">
    <text evidence="2">The sequence shown here is derived from an EMBL/GenBank/DDBJ whole genome shotgun (WGS) entry which is preliminary data.</text>
</comment>
<dbReference type="InterPro" id="IPR007497">
    <property type="entry name" value="SIMPL/DUF541"/>
</dbReference>
<dbReference type="InterPro" id="IPR052022">
    <property type="entry name" value="26kDa_periplasmic_antigen"/>
</dbReference>
<proteinExistence type="predicted"/>
<accession>A0A7C3YRS5</accession>
<keyword evidence="1" id="KW-1133">Transmembrane helix</keyword>
<evidence type="ECO:0000256" key="1">
    <source>
        <dbReference type="SAM" id="Phobius"/>
    </source>
</evidence>
<dbReference type="Gene3D" id="3.30.110.170">
    <property type="entry name" value="Protein of unknown function (DUF541), domain 1"/>
    <property type="match status" value="1"/>
</dbReference>
<dbReference type="Pfam" id="PF04402">
    <property type="entry name" value="SIMPL"/>
    <property type="match status" value="1"/>
</dbReference>
<organism evidence="2">
    <name type="scientific">candidate division WOR-3 bacterium</name>
    <dbReference type="NCBI Taxonomy" id="2052148"/>
    <lineage>
        <taxon>Bacteria</taxon>
        <taxon>Bacteria division WOR-3</taxon>
    </lineage>
</organism>
<gene>
    <name evidence="2" type="ORF">ENX07_00660</name>
</gene>
<dbReference type="EMBL" id="DTMQ01000008">
    <property type="protein sequence ID" value="HGE98573.1"/>
    <property type="molecule type" value="Genomic_DNA"/>
</dbReference>
<keyword evidence="1" id="KW-0472">Membrane</keyword>
<evidence type="ECO:0000313" key="2">
    <source>
        <dbReference type="EMBL" id="HGE98573.1"/>
    </source>
</evidence>
<dbReference type="PANTHER" id="PTHR34387">
    <property type="entry name" value="SLR1258 PROTEIN"/>
    <property type="match status" value="1"/>
</dbReference>